<evidence type="ECO:0000256" key="1">
    <source>
        <dbReference type="ARBA" id="ARBA00022614"/>
    </source>
</evidence>
<evidence type="ECO:0000313" key="3">
    <source>
        <dbReference type="EMBL" id="EDO63579.1"/>
    </source>
</evidence>
<dbReference type="Pfam" id="PF13855">
    <property type="entry name" value="LRR_8"/>
    <property type="match status" value="2"/>
</dbReference>
<dbReference type="VEuPathDB" id="VectorBase:AGAP028664"/>
<dbReference type="Gene3D" id="3.80.10.10">
    <property type="entry name" value="Ribonuclease Inhibitor"/>
    <property type="match status" value="4"/>
</dbReference>
<dbReference type="VEuPathDB" id="VectorBase:AGAP028663"/>
<reference evidence="3" key="4">
    <citation type="journal article" date="2007" name="Genome Biol.">
        <title>Update of the Anopheles gambiae PEST genome assembly.</title>
        <authorList>
            <person name="Sharakhova M.V."/>
            <person name="Hammond M.P."/>
            <person name="Lobo N.F."/>
            <person name="Krzywinski J."/>
            <person name="Unger M.F."/>
            <person name="Hillenmeyer M.E."/>
            <person name="Bruggner R.V."/>
            <person name="Birney E."/>
            <person name="Collins F.H."/>
        </authorList>
    </citation>
    <scope>NUCLEOTIDE SEQUENCE</scope>
    <source>
        <strain evidence="3">PEST</strain>
    </source>
</reference>
<proteinExistence type="predicted"/>
<dbReference type="EMBL" id="AAAB01008964">
    <property type="protein sequence ID" value="EDO63579.1"/>
    <property type="molecule type" value="Genomic_DNA"/>
</dbReference>
<dbReference type="VEuPathDB" id="VectorBase:AGAMI1_002260"/>
<dbReference type="SUPFAM" id="SSF52058">
    <property type="entry name" value="L domain-like"/>
    <property type="match status" value="2"/>
</dbReference>
<dbReference type="PhylomeDB" id="A7UUP4"/>
<dbReference type="InterPro" id="IPR003591">
    <property type="entry name" value="Leu-rich_rpt_typical-subtyp"/>
</dbReference>
<comment type="caution">
    <text evidence="3">The sequence shown here is derived from an EMBL/GenBank/DDBJ whole genome shotgun (WGS) entry which is preliminary data.</text>
</comment>
<protein>
    <submittedName>
        <fullName evidence="3">AGAP008171-PA</fullName>
    </submittedName>
</protein>
<dbReference type="SMART" id="SM00369">
    <property type="entry name" value="LRR_TYP"/>
    <property type="match status" value="10"/>
</dbReference>
<dbReference type="PANTHER" id="PTHR45712">
    <property type="entry name" value="AGAP008170-PA"/>
    <property type="match status" value="1"/>
</dbReference>
<reference evidence="3" key="1">
    <citation type="journal article" date="2002" name="Science">
        <title>The genome sequence of the malaria mosquito Anopheles gambiae.</title>
        <authorList>
            <person name="Holt R.A."/>
            <person name="Subramanian G.M."/>
            <person name="Halpern A."/>
            <person name="Sutton G.G."/>
            <person name="Charlab R."/>
            <person name="Nusskern D.R."/>
            <person name="Wincker P."/>
            <person name="Clark A.G."/>
            <person name="Ribeiro J.M."/>
            <person name="Wides R."/>
            <person name="Salzberg S.L."/>
            <person name="Loftus B."/>
            <person name="Yandell M."/>
            <person name="Majoros W.H."/>
            <person name="Rusch D.B."/>
            <person name="Lai Z."/>
            <person name="Kraft C.L."/>
            <person name="Abril J.F."/>
            <person name="Anthouard V."/>
            <person name="Arensburger P."/>
            <person name="Atkinson P.W."/>
            <person name="Baden H."/>
            <person name="de Berardinis V."/>
            <person name="Baldwin D."/>
            <person name="Benes V."/>
            <person name="Biedler J."/>
            <person name="Blass C."/>
            <person name="Bolanos R."/>
            <person name="Boscus D."/>
            <person name="Barnstead M."/>
            <person name="Cai S."/>
            <person name="Center A."/>
            <person name="Chaturverdi K."/>
            <person name="Christophides G.K."/>
            <person name="Chrystal M.A."/>
            <person name="Clamp M."/>
            <person name="Cravchik A."/>
            <person name="Curwen V."/>
            <person name="Dana A."/>
            <person name="Delcher A."/>
            <person name="Dew I."/>
            <person name="Evans C.A."/>
            <person name="Flanigan M."/>
            <person name="Grundschober-Freimoser A."/>
            <person name="Friedli L."/>
            <person name="Gu Z."/>
            <person name="Guan P."/>
            <person name="Guigo R."/>
            <person name="Hillenmeyer M.E."/>
            <person name="Hladun S.L."/>
            <person name="Hogan J.R."/>
            <person name="Hong Y.S."/>
            <person name="Hoover J."/>
            <person name="Jaillon O."/>
            <person name="Ke Z."/>
            <person name="Kodira C."/>
            <person name="Kokoza E."/>
            <person name="Koutsos A."/>
            <person name="Letunic I."/>
            <person name="Levitsky A."/>
            <person name="Liang Y."/>
            <person name="Lin J.J."/>
            <person name="Lobo N.F."/>
            <person name="Lopez J.R."/>
            <person name="Malek J.A."/>
            <person name="McIntosh T.C."/>
            <person name="Meister S."/>
            <person name="Miller J."/>
            <person name="Mobarry C."/>
            <person name="Mongin E."/>
            <person name="Murphy S.D."/>
            <person name="O'Brochta D.A."/>
            <person name="Pfannkoch C."/>
            <person name="Qi R."/>
            <person name="Regier M.A."/>
            <person name="Remington K."/>
            <person name="Shao H."/>
            <person name="Sharakhova M.V."/>
            <person name="Sitter C.D."/>
            <person name="Shetty J."/>
            <person name="Smith T.J."/>
            <person name="Strong R."/>
            <person name="Sun J."/>
            <person name="Thomasova D."/>
            <person name="Ton L.Q."/>
            <person name="Topalis P."/>
            <person name="Tu Z."/>
            <person name="Unger M.F."/>
            <person name="Walenz B."/>
            <person name="Wang A."/>
            <person name="Wang J."/>
            <person name="Wang M."/>
            <person name="Wang X."/>
            <person name="Woodford K.J."/>
            <person name="Wortman J.R."/>
            <person name="Wu M."/>
            <person name="Yao A."/>
            <person name="Zdobnov E.M."/>
            <person name="Zhang H."/>
            <person name="Zhao Q."/>
            <person name="Zhao S."/>
            <person name="Zhu S.C."/>
            <person name="Zhimulev I."/>
            <person name="Coluzzi M."/>
            <person name="della Torre A."/>
            <person name="Roth C.W."/>
            <person name="Louis C."/>
            <person name="Kalush F."/>
            <person name="Mural R.J."/>
            <person name="Myers E.W."/>
            <person name="Adams M.D."/>
            <person name="Smith H.O."/>
            <person name="Broder S."/>
            <person name="Gardner M.J."/>
            <person name="Fraser C.M."/>
            <person name="Birney E."/>
            <person name="Bork P."/>
            <person name="Brey P.T."/>
            <person name="Venter J.C."/>
            <person name="Weissenbach J."/>
            <person name="Kafatos F.C."/>
            <person name="Collins F.H."/>
            <person name="Hoffman S.L."/>
        </authorList>
    </citation>
    <scope>NUCLEOTIDE SEQUENCE [LARGE SCALE GENOMIC DNA]</scope>
    <source>
        <strain evidence="3">PEST</strain>
    </source>
</reference>
<dbReference type="PANTHER" id="PTHR45712:SF22">
    <property type="entry name" value="INSULIN-LIKE GROWTH FACTOR-BINDING PROTEIN COMPLEX ACID LABILE SUBUNIT"/>
    <property type="match status" value="1"/>
</dbReference>
<dbReference type="InterPro" id="IPR050333">
    <property type="entry name" value="SLRP"/>
</dbReference>
<organism evidence="3">
    <name type="scientific">Anopheles gambiae</name>
    <name type="common">African malaria mosquito</name>
    <dbReference type="NCBI Taxonomy" id="7165"/>
    <lineage>
        <taxon>Eukaryota</taxon>
        <taxon>Metazoa</taxon>
        <taxon>Ecdysozoa</taxon>
        <taxon>Arthropoda</taxon>
        <taxon>Hexapoda</taxon>
        <taxon>Insecta</taxon>
        <taxon>Pterygota</taxon>
        <taxon>Neoptera</taxon>
        <taxon>Endopterygota</taxon>
        <taxon>Diptera</taxon>
        <taxon>Nematocera</taxon>
        <taxon>Culicoidea</taxon>
        <taxon>Culicidae</taxon>
        <taxon>Anophelinae</taxon>
        <taxon>Anopheles</taxon>
    </lineage>
</organism>
<gene>
    <name evidence="3" type="ORF">AgaP_AGAP008171</name>
</gene>
<dbReference type="InterPro" id="IPR001611">
    <property type="entry name" value="Leu-rich_rpt"/>
</dbReference>
<dbReference type="InterPro" id="IPR032675">
    <property type="entry name" value="LRR_dom_sf"/>
</dbReference>
<name>A7UUP4_ANOGA</name>
<reference evidence="3" key="3">
    <citation type="journal article" date="2004" name="Trends Parasitol.">
        <title>The Anopheles gambiae genome: an update.</title>
        <authorList>
            <person name="Mongin E."/>
            <person name="Louis C."/>
            <person name="Holt R.A."/>
            <person name="Birney E."/>
            <person name="Collins F.H."/>
        </authorList>
    </citation>
    <scope>NUCLEOTIDE SEQUENCE</scope>
    <source>
        <strain evidence="3">PEST</strain>
    </source>
</reference>
<dbReference type="PRINTS" id="PR00019">
    <property type="entry name" value="LEURICHRPT"/>
</dbReference>
<accession>A7UUP4</accession>
<reference evidence="3" key="5">
    <citation type="submission" date="2011-05" db="EMBL/GenBank/DDBJ databases">
        <authorList>
            <consortium name="VectorBase"/>
        </authorList>
    </citation>
    <scope>NUCLEOTIDE SEQUENCE</scope>
    <source>
        <strain evidence="3">PEST</strain>
    </source>
</reference>
<reference evidence="3" key="2">
    <citation type="submission" date="2002-03" db="EMBL/GenBank/DDBJ databases">
        <authorList>
            <consortium name="The Anopheles Genome Sequencing Consortium"/>
        </authorList>
    </citation>
    <scope>NUCLEOTIDE SEQUENCE</scope>
    <source>
        <strain evidence="3">PEST</strain>
    </source>
</reference>
<evidence type="ECO:0000256" key="2">
    <source>
        <dbReference type="ARBA" id="ARBA00022737"/>
    </source>
</evidence>
<sequence length="680" mass="77680">MYFSVLVLFIRPTIPLRFHCDGDFICKIWHWRPLDEGAFVLDHIPITHGAIELYNFWTTELSSHFFADFETQRRNIQQMQTALTVIRSPLRSFVLEDNATFYTIDLSKNRLHTLYDSSAGTATLSYPLLADLYLRENKLKHINLDVFRPMESLTRIDLSHNQISVVSGSLVSASLNLLDLSNNRIVEMDCCGWAVPMLYGMDANDNRLRALPKCLEQAFLNVVRLAFDRNQLQPDVMFQFGRLTSLKFLTLTDNKLPYVTLNMSTIPKQLRHLNLSHNKLKHLDVPYAPSKDFHIDVSSNCISSVDWDRVSANLTKLGMGENPLDCSFHSISTRADIRSKLHIHFRYLNVTKLHSDLLDRVKLSNDETLQATIQHSPIQQAYLSSRTNITSLLLLDTNLSDIEIEPHNPKLEILTIMKSRLRCVPDSIKQLAVVLNLMQNKISFLNYSCSSGVEFPSLRVIYLAHNLLTTIGMNDFNGMKLLNILDLSNNSLHSLEGQLRLSSLTDLKLSHNHFTELSCCGWNLSSLTNLDINNNTLQRLPTCMEDALPIVSYLNLVSNVLSNDDNIWDRLASLSQLTLLDLSYNRLTSMVWDNVTLSTRYINLRNNPMKYLNIPMAIDGFNVDMGCTTFDQLEISSRSFNNTLNAIYCIPIRCSWYGELAYSGNPLKCDKIMEECKMCI</sequence>
<keyword evidence="2" id="KW-0677">Repeat</keyword>
<keyword evidence="1" id="KW-0433">Leucine-rich repeat</keyword>
<dbReference type="Pfam" id="PF00560">
    <property type="entry name" value="LRR_1"/>
    <property type="match status" value="1"/>
</dbReference>
<dbReference type="PROSITE" id="PS51450">
    <property type="entry name" value="LRR"/>
    <property type="match status" value="2"/>
</dbReference>
<dbReference type="VEuPathDB" id="VectorBase:AGAMI1_012623"/>
<dbReference type="AlphaFoldDB" id="A7UUP4"/>